<dbReference type="InterPro" id="IPR001480">
    <property type="entry name" value="Bulb-type_lectin_dom"/>
</dbReference>
<name>A0AAN7Q2F1_9MYRT</name>
<keyword evidence="7" id="KW-1185">Reference proteome</keyword>
<dbReference type="InterPro" id="IPR035446">
    <property type="entry name" value="SLSG/EP1"/>
</dbReference>
<dbReference type="SUPFAM" id="SSF51110">
    <property type="entry name" value="alpha-D-mannose-specific plant lectins"/>
    <property type="match status" value="1"/>
</dbReference>
<sequence length="450" mass="49503">MGADIPRLIPSSVLHFLFLALISTAAISHAAVPAARTFKYVNQGDFGEYSVEYAADYRPLDLYTFPFTLCFYNTTPNAFTLGLRMGHHRSESIMRWVWDANRGRPVKENATLTFGRDGNLALADADGTVVWQTGTANKGVVGLNLLQNGNIVLYDKKGKYIWQSFDHPTDTLLVGQTLRYTGPTKITSRISPEDGSEGPYSFGMVEGSGSLVMYYKSKNFPTPVLYYKSDDLGDGKGSLAHLTLAAEPETEGSTAYEVRFGFDMNGSPSFGTYIMTRPKYNATYSMLRVESDGNLRIYTYDENVDWGAWGVTLTQFDRDEGRASECSLPKRCGSLGVCEDNQCVACPTPKGLLGWSKSCAPPVLPPCGQAGAKGISYYKVVGVEHFLSGYSTQGDGPTKLADCKDKCNKDCKCVGFFYREESSRCLLVPELDTLTKVDNTSHIAYIKIPK</sequence>
<dbReference type="CDD" id="cd00028">
    <property type="entry name" value="B_lectin"/>
    <property type="match status" value="1"/>
</dbReference>
<evidence type="ECO:0000313" key="7">
    <source>
        <dbReference type="Proteomes" id="UP001345219"/>
    </source>
</evidence>
<evidence type="ECO:0000259" key="5">
    <source>
        <dbReference type="PROSITE" id="PS50927"/>
    </source>
</evidence>
<gene>
    <name evidence="6" type="ORF">SAY87_009327</name>
</gene>
<keyword evidence="2" id="KW-1015">Disulfide bond</keyword>
<evidence type="ECO:0000313" key="6">
    <source>
        <dbReference type="EMBL" id="KAK4755570.1"/>
    </source>
</evidence>
<comment type="caution">
    <text evidence="6">The sequence shown here is derived from an EMBL/GenBank/DDBJ whole genome shotgun (WGS) entry which is preliminary data.</text>
</comment>
<dbReference type="Pfam" id="PF01453">
    <property type="entry name" value="B_lectin"/>
    <property type="match status" value="1"/>
</dbReference>
<dbReference type="PANTHER" id="PTHR32444">
    <property type="entry name" value="BULB-TYPE LECTIN DOMAIN-CONTAINING PROTEIN"/>
    <property type="match status" value="1"/>
</dbReference>
<dbReference type="AlphaFoldDB" id="A0AAN7Q2F1"/>
<accession>A0AAN7Q2F1</accession>
<feature type="signal peptide" evidence="4">
    <location>
        <begin position="1"/>
        <end position="30"/>
    </location>
</feature>
<dbReference type="PANTHER" id="PTHR32444:SF230">
    <property type="entry name" value="EPIDERMIS-SPECIFIC SECRETED GLYCOPROTEIN EP1-LIKE"/>
    <property type="match status" value="1"/>
</dbReference>
<dbReference type="PROSITE" id="PS50927">
    <property type="entry name" value="BULB_LECTIN"/>
    <property type="match status" value="1"/>
</dbReference>
<dbReference type="Gene3D" id="2.90.10.10">
    <property type="entry name" value="Bulb-type lectin domain"/>
    <property type="match status" value="1"/>
</dbReference>
<organism evidence="6 7">
    <name type="scientific">Trapa incisa</name>
    <dbReference type="NCBI Taxonomy" id="236973"/>
    <lineage>
        <taxon>Eukaryota</taxon>
        <taxon>Viridiplantae</taxon>
        <taxon>Streptophyta</taxon>
        <taxon>Embryophyta</taxon>
        <taxon>Tracheophyta</taxon>
        <taxon>Spermatophyta</taxon>
        <taxon>Magnoliopsida</taxon>
        <taxon>eudicotyledons</taxon>
        <taxon>Gunneridae</taxon>
        <taxon>Pentapetalae</taxon>
        <taxon>rosids</taxon>
        <taxon>malvids</taxon>
        <taxon>Myrtales</taxon>
        <taxon>Lythraceae</taxon>
        <taxon>Trapa</taxon>
    </lineage>
</organism>
<evidence type="ECO:0000256" key="2">
    <source>
        <dbReference type="ARBA" id="ARBA00023157"/>
    </source>
</evidence>
<evidence type="ECO:0000256" key="3">
    <source>
        <dbReference type="ARBA" id="ARBA00023180"/>
    </source>
</evidence>
<dbReference type="PIRSF" id="PIRSF002686">
    <property type="entry name" value="SLG"/>
    <property type="match status" value="1"/>
</dbReference>
<dbReference type="InterPro" id="IPR036426">
    <property type="entry name" value="Bulb-type_lectin_dom_sf"/>
</dbReference>
<evidence type="ECO:0000256" key="1">
    <source>
        <dbReference type="ARBA" id="ARBA00022729"/>
    </source>
</evidence>
<keyword evidence="3" id="KW-0325">Glycoprotein</keyword>
<dbReference type="Proteomes" id="UP001345219">
    <property type="component" value="Chromosome 8"/>
</dbReference>
<proteinExistence type="predicted"/>
<evidence type="ECO:0000256" key="4">
    <source>
        <dbReference type="SAM" id="SignalP"/>
    </source>
</evidence>
<protein>
    <recommendedName>
        <fullName evidence="5">Bulb-type lectin domain-containing protein</fullName>
    </recommendedName>
</protein>
<dbReference type="SMART" id="SM00108">
    <property type="entry name" value="B_lectin"/>
    <property type="match status" value="1"/>
</dbReference>
<feature type="domain" description="Bulb-type lectin" evidence="5">
    <location>
        <begin position="23"/>
        <end position="166"/>
    </location>
</feature>
<reference evidence="6 7" key="1">
    <citation type="journal article" date="2023" name="Hortic Res">
        <title>Pangenome of water caltrop reveals structural variations and asymmetric subgenome divergence after allopolyploidization.</title>
        <authorList>
            <person name="Zhang X."/>
            <person name="Chen Y."/>
            <person name="Wang L."/>
            <person name="Yuan Y."/>
            <person name="Fang M."/>
            <person name="Shi L."/>
            <person name="Lu R."/>
            <person name="Comes H.P."/>
            <person name="Ma Y."/>
            <person name="Chen Y."/>
            <person name="Huang G."/>
            <person name="Zhou Y."/>
            <person name="Zheng Z."/>
            <person name="Qiu Y."/>
        </authorList>
    </citation>
    <scope>NUCLEOTIDE SEQUENCE [LARGE SCALE GENOMIC DNA]</scope>
    <source>
        <tissue evidence="6">Roots</tissue>
    </source>
</reference>
<feature type="chain" id="PRO_5042922724" description="Bulb-type lectin domain-containing protein" evidence="4">
    <location>
        <begin position="31"/>
        <end position="450"/>
    </location>
</feature>
<dbReference type="EMBL" id="JAXIOK010000014">
    <property type="protein sequence ID" value="KAK4755570.1"/>
    <property type="molecule type" value="Genomic_DNA"/>
</dbReference>
<keyword evidence="1 4" id="KW-0732">Signal</keyword>